<gene>
    <name evidence="4" type="ORF">DJ017_09790</name>
</gene>
<evidence type="ECO:0000313" key="4">
    <source>
        <dbReference type="EMBL" id="RAK54796.1"/>
    </source>
</evidence>
<name>A0A328ALA6_9CAUL</name>
<proteinExistence type="predicted"/>
<dbReference type="RefSeq" id="WP_111528546.1">
    <property type="nucleotide sequence ID" value="NZ_JBHRSG010000004.1"/>
</dbReference>
<dbReference type="Gene3D" id="1.25.40.10">
    <property type="entry name" value="Tetratricopeptide repeat domain"/>
    <property type="match status" value="3"/>
</dbReference>
<reference evidence="5" key="1">
    <citation type="submission" date="2018-05" db="EMBL/GenBank/DDBJ databases">
        <authorList>
            <person name="Li X."/>
        </authorList>
    </citation>
    <scope>NUCLEOTIDE SEQUENCE [LARGE SCALE GENOMIC DNA]</scope>
    <source>
        <strain evidence="5">LX32</strain>
    </source>
</reference>
<dbReference type="Pfam" id="PF13432">
    <property type="entry name" value="TPR_16"/>
    <property type="match status" value="4"/>
</dbReference>
<dbReference type="PANTHER" id="PTHR44858:SF1">
    <property type="entry name" value="UDP-N-ACETYLGLUCOSAMINE--PEPTIDE N-ACETYLGLUCOSAMINYLTRANSFERASE SPINDLY-RELATED"/>
    <property type="match status" value="1"/>
</dbReference>
<accession>A0A328ALA6</accession>
<dbReference type="GO" id="GO:0016757">
    <property type="term" value="F:glycosyltransferase activity"/>
    <property type="evidence" value="ECO:0007669"/>
    <property type="project" value="InterPro"/>
</dbReference>
<dbReference type="SUPFAM" id="SSF48452">
    <property type="entry name" value="TPR-like"/>
    <property type="match status" value="2"/>
</dbReference>
<keyword evidence="5" id="KW-1185">Reference proteome</keyword>
<dbReference type="Pfam" id="PF01075">
    <property type="entry name" value="Glyco_transf_9"/>
    <property type="match status" value="1"/>
</dbReference>
<sequence length="588" mass="63013">MTPAKIAETLERAMTLHRQGDLDAADKLYKRILLTRPGHADALHLSGVVALQTGRAERGVQLIRKAAAIQPGHAPTHSNLAGGLRQLGELEAALAACDRALALQPDFLDALTKRAEILRDLGRGPEALEAARGLVERLPEEAAAHGLLGSVLMDLGRAAEALPAIDRALALAPDDAALLNERGNALAALRRAREALAAYDRVIALEPGLAQVHNNRGNALVLLNRPGEALPAYARAAELAPADPQPLLNRAAALALLDRREEALTSFERAEALAPGDPTVLWNKSLLLLQLGRLVDGFALYEARKRTREPAGSAFADRPAWLGDGDIAGKTLLLHAEQGLGDTLQFCRYTPLARARGAKVVLRVQPPLKRLLQGLDPAIAVIGEDEAVPDFDIHCPLLSLPLAFGTDLTSIPADIPYLTPEPQLVAAWRDRLGPGARRIGLAWRGAPGHRNDHNRSLSLEALAPLFALSGEWISLQRDLTPEEADRLASLGVRAMGDELADFADTAALVASLDLVISVDTSLAHLAGALGAPVWVFLPANPDWRWLFGRADSPWYPSARLFRQRSLGDWTVPMAEVAQALAQDTIAST</sequence>
<dbReference type="AlphaFoldDB" id="A0A328ALA6"/>
<evidence type="ECO:0000256" key="1">
    <source>
        <dbReference type="ARBA" id="ARBA00022737"/>
    </source>
</evidence>
<evidence type="ECO:0000313" key="5">
    <source>
        <dbReference type="Proteomes" id="UP000249254"/>
    </source>
</evidence>
<dbReference type="OrthoDB" id="6193797at2"/>
<dbReference type="InterPro" id="IPR002201">
    <property type="entry name" value="Glyco_trans_9"/>
</dbReference>
<dbReference type="SUPFAM" id="SSF53756">
    <property type="entry name" value="UDP-Glycosyltransferase/glycogen phosphorylase"/>
    <property type="match status" value="1"/>
</dbReference>
<feature type="repeat" description="TPR" evidence="3">
    <location>
        <begin position="210"/>
        <end position="243"/>
    </location>
</feature>
<keyword evidence="2 3" id="KW-0802">TPR repeat</keyword>
<feature type="repeat" description="TPR" evidence="3">
    <location>
        <begin position="142"/>
        <end position="175"/>
    </location>
</feature>
<dbReference type="Gene3D" id="3.40.50.2000">
    <property type="entry name" value="Glycogen Phosphorylase B"/>
    <property type="match status" value="1"/>
</dbReference>
<feature type="repeat" description="TPR" evidence="3">
    <location>
        <begin position="176"/>
        <end position="209"/>
    </location>
</feature>
<protein>
    <submittedName>
        <fullName evidence="4">Sulfotransferase</fullName>
    </submittedName>
</protein>
<dbReference type="InterPro" id="IPR011990">
    <property type="entry name" value="TPR-like_helical_dom_sf"/>
</dbReference>
<organism evidence="4 5">
    <name type="scientific">Phenylobacterium soli</name>
    <dbReference type="NCBI Taxonomy" id="2170551"/>
    <lineage>
        <taxon>Bacteria</taxon>
        <taxon>Pseudomonadati</taxon>
        <taxon>Pseudomonadota</taxon>
        <taxon>Alphaproteobacteria</taxon>
        <taxon>Caulobacterales</taxon>
        <taxon>Caulobacteraceae</taxon>
        <taxon>Phenylobacterium</taxon>
    </lineage>
</organism>
<dbReference type="PANTHER" id="PTHR44858">
    <property type="entry name" value="TETRATRICOPEPTIDE REPEAT PROTEIN 6"/>
    <property type="match status" value="1"/>
</dbReference>
<dbReference type="InterPro" id="IPR050498">
    <property type="entry name" value="Ycf3"/>
</dbReference>
<dbReference type="Proteomes" id="UP000249254">
    <property type="component" value="Unassembled WGS sequence"/>
</dbReference>
<dbReference type="SMART" id="SM00028">
    <property type="entry name" value="TPR"/>
    <property type="match status" value="8"/>
</dbReference>
<keyword evidence="1" id="KW-0677">Repeat</keyword>
<comment type="caution">
    <text evidence="4">The sequence shown here is derived from an EMBL/GenBank/DDBJ whole genome shotgun (WGS) entry which is preliminary data.</text>
</comment>
<dbReference type="EMBL" id="QFYQ01000001">
    <property type="protein sequence ID" value="RAK54796.1"/>
    <property type="molecule type" value="Genomic_DNA"/>
</dbReference>
<keyword evidence="4" id="KW-0808">Transferase</keyword>
<evidence type="ECO:0000256" key="3">
    <source>
        <dbReference type="PROSITE-ProRule" id="PRU00339"/>
    </source>
</evidence>
<dbReference type="PROSITE" id="PS50005">
    <property type="entry name" value="TPR"/>
    <property type="match status" value="3"/>
</dbReference>
<evidence type="ECO:0000256" key="2">
    <source>
        <dbReference type="ARBA" id="ARBA00022803"/>
    </source>
</evidence>
<dbReference type="InterPro" id="IPR019734">
    <property type="entry name" value="TPR_rpt"/>
</dbReference>